<sequence length="258" mass="25671">MNRLWFAVASAAAATLLFVGVASAHVTVSPGESAPGAWQTYTIKVPVEKDIPTVKVALKIPDGVEFKQYRPIPDWDVELTKNDAGAVTAVTWSAEGDGIGPGEFQQFDFVAKNPDKEAEVAWDAFQYYNDGSVVEWIGGEGADRPHSLTVISADAGGAANGDAGHGHGHDASDSGASGADASDADGGANGDGAGTGTSDAGTNGAGNAGATAGADSSAAAQSAGTSGVGTATLVVSIAALIVSLAALWLALRSARKSA</sequence>
<dbReference type="Pfam" id="PF07987">
    <property type="entry name" value="DUF1775"/>
    <property type="match status" value="1"/>
</dbReference>
<feature type="chain" id="PRO_5018286321" evidence="3">
    <location>
        <begin position="25"/>
        <end position="258"/>
    </location>
</feature>
<feature type="compositionally biased region" description="Low complexity" evidence="1">
    <location>
        <begin position="173"/>
        <end position="186"/>
    </location>
</feature>
<dbReference type="AlphaFoldDB" id="A0A3P3UDI5"/>
<keyword evidence="2" id="KW-1133">Transmembrane helix</keyword>
<evidence type="ECO:0000256" key="3">
    <source>
        <dbReference type="SAM" id="SignalP"/>
    </source>
</evidence>
<protein>
    <submittedName>
        <fullName evidence="5">DUF1775 domain-containing protein</fullName>
    </submittedName>
</protein>
<keyword evidence="6" id="KW-1185">Reference proteome</keyword>
<evidence type="ECO:0000256" key="1">
    <source>
        <dbReference type="SAM" id="MobiDB-lite"/>
    </source>
</evidence>
<feature type="region of interest" description="Disordered" evidence="1">
    <location>
        <begin position="159"/>
        <end position="201"/>
    </location>
</feature>
<proteinExistence type="predicted"/>
<dbReference type="OrthoDB" id="69896at2"/>
<feature type="signal peptide" evidence="3">
    <location>
        <begin position="1"/>
        <end position="24"/>
    </location>
</feature>
<keyword evidence="2" id="KW-0812">Transmembrane</keyword>
<accession>A0A3P3UDI5</accession>
<evidence type="ECO:0000313" key="6">
    <source>
        <dbReference type="Proteomes" id="UP000267017"/>
    </source>
</evidence>
<feature type="domain" description="YncI copper-binding" evidence="4">
    <location>
        <begin position="25"/>
        <end position="140"/>
    </location>
</feature>
<evidence type="ECO:0000313" key="5">
    <source>
        <dbReference type="EMBL" id="RRJ67529.1"/>
    </source>
</evidence>
<dbReference type="CDD" id="cd08545">
    <property type="entry name" value="YcnI_like"/>
    <property type="match status" value="1"/>
</dbReference>
<dbReference type="InterPro" id="IPR038507">
    <property type="entry name" value="YcnI-like_sf"/>
</dbReference>
<dbReference type="EMBL" id="RRCN01000001">
    <property type="protein sequence ID" value="RRJ67529.1"/>
    <property type="molecule type" value="Genomic_DNA"/>
</dbReference>
<evidence type="ECO:0000256" key="2">
    <source>
        <dbReference type="SAM" id="Phobius"/>
    </source>
</evidence>
<dbReference type="Proteomes" id="UP000267017">
    <property type="component" value="Unassembled WGS sequence"/>
</dbReference>
<keyword evidence="3" id="KW-0732">Signal</keyword>
<feature type="transmembrane region" description="Helical" evidence="2">
    <location>
        <begin position="231"/>
        <end position="251"/>
    </location>
</feature>
<keyword evidence="2" id="KW-0472">Membrane</keyword>
<gene>
    <name evidence="5" type="ORF">EHV15_12130</name>
</gene>
<reference evidence="5 6" key="1">
    <citation type="submission" date="2018-11" db="EMBL/GenBank/DDBJ databases">
        <title>Genome sequencing of Paenibacillus sp. KCOM 3021 (= ChDC PVNT-B20).</title>
        <authorList>
            <person name="Kook J.-K."/>
            <person name="Park S.-N."/>
            <person name="Lim Y.K."/>
        </authorList>
    </citation>
    <scope>NUCLEOTIDE SEQUENCE [LARGE SCALE GENOMIC DNA]</scope>
    <source>
        <strain evidence="5 6">KCOM 3021</strain>
    </source>
</reference>
<organism evidence="5 6">
    <name type="scientific">Paenibacillus oralis</name>
    <dbReference type="NCBI Taxonomy" id="2490856"/>
    <lineage>
        <taxon>Bacteria</taxon>
        <taxon>Bacillati</taxon>
        <taxon>Bacillota</taxon>
        <taxon>Bacilli</taxon>
        <taxon>Bacillales</taxon>
        <taxon>Paenibacillaceae</taxon>
        <taxon>Paenibacillus</taxon>
    </lineage>
</organism>
<dbReference type="InterPro" id="IPR012533">
    <property type="entry name" value="YcnI-copper_dom"/>
</dbReference>
<comment type="caution">
    <text evidence="5">The sequence shown here is derived from an EMBL/GenBank/DDBJ whole genome shotgun (WGS) entry which is preliminary data.</text>
</comment>
<name>A0A3P3UDI5_9BACL</name>
<evidence type="ECO:0000259" key="4">
    <source>
        <dbReference type="Pfam" id="PF07987"/>
    </source>
</evidence>
<dbReference type="Gene3D" id="2.60.40.2230">
    <property type="entry name" value="Uncharacterised protein YcnI-like PF07987, DUF1775"/>
    <property type="match status" value="1"/>
</dbReference>